<proteinExistence type="predicted"/>
<dbReference type="AlphaFoldDB" id="A0A165P2V5"/>
<dbReference type="InParanoid" id="A0A165P2V5"/>
<gene>
    <name evidence="2" type="ORF">EXIGLDRAFT_65860</name>
</gene>
<dbReference type="Proteomes" id="UP000077266">
    <property type="component" value="Unassembled WGS sequence"/>
</dbReference>
<evidence type="ECO:0000256" key="1">
    <source>
        <dbReference type="SAM" id="SignalP"/>
    </source>
</evidence>
<sequence length="163" mass="17749">MSHVRSLSAVLLGLHIVGRTYAQNNVTVEESDAALVYTPFKSTWDSFGNPQTRADGTVDDNYFHGGNCLAIKLPGATVSLTFNGSYIAYYSDMMNNHGSMSVTLDGKITTLNTFNAAGGVRQVKLFESFVDPNTPNHTITLTCLETKNMGLDYFLYTAATPTM</sequence>
<dbReference type="EMBL" id="KV425893">
    <property type="protein sequence ID" value="KZW01564.1"/>
    <property type="molecule type" value="Genomic_DNA"/>
</dbReference>
<reference evidence="2 3" key="1">
    <citation type="journal article" date="2016" name="Mol. Biol. Evol.">
        <title>Comparative Genomics of Early-Diverging Mushroom-Forming Fungi Provides Insights into the Origins of Lignocellulose Decay Capabilities.</title>
        <authorList>
            <person name="Nagy L.G."/>
            <person name="Riley R."/>
            <person name="Tritt A."/>
            <person name="Adam C."/>
            <person name="Daum C."/>
            <person name="Floudas D."/>
            <person name="Sun H."/>
            <person name="Yadav J.S."/>
            <person name="Pangilinan J."/>
            <person name="Larsson K.H."/>
            <person name="Matsuura K."/>
            <person name="Barry K."/>
            <person name="Labutti K."/>
            <person name="Kuo R."/>
            <person name="Ohm R.A."/>
            <person name="Bhattacharya S.S."/>
            <person name="Shirouzu T."/>
            <person name="Yoshinaga Y."/>
            <person name="Martin F.M."/>
            <person name="Grigoriev I.V."/>
            <person name="Hibbett D.S."/>
        </authorList>
    </citation>
    <scope>NUCLEOTIDE SEQUENCE [LARGE SCALE GENOMIC DNA]</scope>
    <source>
        <strain evidence="2 3">HHB12029</strain>
    </source>
</reference>
<dbReference type="OrthoDB" id="3258237at2759"/>
<keyword evidence="1" id="KW-0732">Signal</keyword>
<keyword evidence="3" id="KW-1185">Reference proteome</keyword>
<evidence type="ECO:0000313" key="2">
    <source>
        <dbReference type="EMBL" id="KZW01564.1"/>
    </source>
</evidence>
<name>A0A165P2V5_EXIGL</name>
<evidence type="ECO:0000313" key="3">
    <source>
        <dbReference type="Proteomes" id="UP000077266"/>
    </source>
</evidence>
<protein>
    <submittedName>
        <fullName evidence="2">Uncharacterized protein</fullName>
    </submittedName>
</protein>
<dbReference type="Gene3D" id="2.60.120.260">
    <property type="entry name" value="Galactose-binding domain-like"/>
    <property type="match status" value="1"/>
</dbReference>
<organism evidence="2 3">
    <name type="scientific">Exidia glandulosa HHB12029</name>
    <dbReference type="NCBI Taxonomy" id="1314781"/>
    <lineage>
        <taxon>Eukaryota</taxon>
        <taxon>Fungi</taxon>
        <taxon>Dikarya</taxon>
        <taxon>Basidiomycota</taxon>
        <taxon>Agaricomycotina</taxon>
        <taxon>Agaricomycetes</taxon>
        <taxon>Auriculariales</taxon>
        <taxon>Exidiaceae</taxon>
        <taxon>Exidia</taxon>
    </lineage>
</organism>
<accession>A0A165P2V5</accession>
<feature type="chain" id="PRO_5007863673" evidence="1">
    <location>
        <begin position="23"/>
        <end position="163"/>
    </location>
</feature>
<feature type="signal peptide" evidence="1">
    <location>
        <begin position="1"/>
        <end position="22"/>
    </location>
</feature>